<dbReference type="RefSeq" id="XP_001444976.1">
    <property type="nucleotide sequence ID" value="XM_001444939.2"/>
</dbReference>
<protein>
    <submittedName>
        <fullName evidence="1">Uncharacterized protein</fullName>
    </submittedName>
</protein>
<evidence type="ECO:0000313" key="1">
    <source>
        <dbReference type="EMBL" id="CAK77579.1"/>
    </source>
</evidence>
<accession>A0D3G2</accession>
<evidence type="ECO:0000313" key="2">
    <source>
        <dbReference type="Proteomes" id="UP000000600"/>
    </source>
</evidence>
<reference evidence="1 2" key="1">
    <citation type="journal article" date="2006" name="Nature">
        <title>Global trends of whole-genome duplications revealed by the ciliate Paramecium tetraurelia.</title>
        <authorList>
            <consortium name="Genoscope"/>
            <person name="Aury J.-M."/>
            <person name="Jaillon O."/>
            <person name="Duret L."/>
            <person name="Noel B."/>
            <person name="Jubin C."/>
            <person name="Porcel B.M."/>
            <person name="Segurens B."/>
            <person name="Daubin V."/>
            <person name="Anthouard V."/>
            <person name="Aiach N."/>
            <person name="Arnaiz O."/>
            <person name="Billaut A."/>
            <person name="Beisson J."/>
            <person name="Blanc I."/>
            <person name="Bouhouche K."/>
            <person name="Camara F."/>
            <person name="Duharcourt S."/>
            <person name="Guigo R."/>
            <person name="Gogendeau D."/>
            <person name="Katinka M."/>
            <person name="Keller A.-M."/>
            <person name="Kissmehl R."/>
            <person name="Klotz C."/>
            <person name="Koll F."/>
            <person name="Le Moue A."/>
            <person name="Lepere C."/>
            <person name="Malinsky S."/>
            <person name="Nowacki M."/>
            <person name="Nowak J.K."/>
            <person name="Plattner H."/>
            <person name="Poulain J."/>
            <person name="Ruiz F."/>
            <person name="Serrano V."/>
            <person name="Zagulski M."/>
            <person name="Dessen P."/>
            <person name="Betermier M."/>
            <person name="Weissenbach J."/>
            <person name="Scarpelli C."/>
            <person name="Schachter V."/>
            <person name="Sperling L."/>
            <person name="Meyer E."/>
            <person name="Cohen J."/>
            <person name="Wincker P."/>
        </authorList>
    </citation>
    <scope>NUCLEOTIDE SEQUENCE [LARGE SCALE GENOMIC DNA]</scope>
    <source>
        <strain evidence="1 2">Stock d4-2</strain>
    </source>
</reference>
<proteinExistence type="predicted"/>
<dbReference type="HOGENOM" id="CLU_1398772_0_0_1"/>
<dbReference type="InParanoid" id="A0D3G2"/>
<keyword evidence="2" id="KW-1185">Reference proteome</keyword>
<dbReference type="AlphaFoldDB" id="A0D3G2"/>
<gene>
    <name evidence="1" type="ORF">GSPATT00013065001</name>
</gene>
<dbReference type="KEGG" id="ptm:GSPATT00013065001"/>
<dbReference type="Proteomes" id="UP000000600">
    <property type="component" value="Unassembled WGS sequence"/>
</dbReference>
<sequence>MQLQSSNSYHKNVAGWLTNNAGVELVQKAETIADKLSAYSHLFQQDAMQKFQSLAEVKRDGTTGRTTDLQAELEATLATLQEQEIHAAFALAKYVSDTNAEVAWLNSEHERRTNLVEKLETQLPAVLAQQAKALKLWKDSLNAVAGATADLEEKREFYASETVRRQEENAIIDVVIQLFKDQVRALASSTSLGRK</sequence>
<dbReference type="GeneID" id="5030761"/>
<organism evidence="1 2">
    <name type="scientific">Paramecium tetraurelia</name>
    <dbReference type="NCBI Taxonomy" id="5888"/>
    <lineage>
        <taxon>Eukaryota</taxon>
        <taxon>Sar</taxon>
        <taxon>Alveolata</taxon>
        <taxon>Ciliophora</taxon>
        <taxon>Intramacronucleata</taxon>
        <taxon>Oligohymenophorea</taxon>
        <taxon>Peniculida</taxon>
        <taxon>Parameciidae</taxon>
        <taxon>Paramecium</taxon>
    </lineage>
</organism>
<name>A0D3G2_PARTE</name>
<dbReference type="OMA" id="HKNVAGW"/>
<dbReference type="EMBL" id="CT868274">
    <property type="protein sequence ID" value="CAK77579.1"/>
    <property type="molecule type" value="Genomic_DNA"/>
</dbReference>